<evidence type="ECO:0000256" key="2">
    <source>
        <dbReference type="SAM" id="MobiDB-lite"/>
    </source>
</evidence>
<protein>
    <submittedName>
        <fullName evidence="4">DnaJ domain-containing protein</fullName>
    </submittedName>
</protein>
<reference evidence="4" key="1">
    <citation type="submission" date="2024-07" db="EMBL/GenBank/DDBJ databases">
        <authorList>
            <person name="Kim Y.J."/>
            <person name="Jeong J.Y."/>
        </authorList>
    </citation>
    <scope>NUCLEOTIDE SEQUENCE</scope>
    <source>
        <strain evidence="4">GIHE-MW2</strain>
    </source>
</reference>
<dbReference type="SMART" id="SM00271">
    <property type="entry name" value="DnaJ"/>
    <property type="match status" value="1"/>
</dbReference>
<dbReference type="CDD" id="cd06257">
    <property type="entry name" value="DnaJ"/>
    <property type="match status" value="1"/>
</dbReference>
<gene>
    <name evidence="4" type="ORF">ABWT76_004549</name>
</gene>
<dbReference type="SUPFAM" id="SSF48452">
    <property type="entry name" value="TPR-like"/>
    <property type="match status" value="1"/>
</dbReference>
<dbReference type="SMART" id="SM00028">
    <property type="entry name" value="TPR"/>
    <property type="match status" value="1"/>
</dbReference>
<dbReference type="InterPro" id="IPR011990">
    <property type="entry name" value="TPR-like_helical_dom_sf"/>
</dbReference>
<dbReference type="Pfam" id="PF00226">
    <property type="entry name" value="DnaJ"/>
    <property type="match status" value="1"/>
</dbReference>
<dbReference type="InterPro" id="IPR019734">
    <property type="entry name" value="TPR_rpt"/>
</dbReference>
<dbReference type="SUPFAM" id="SSF46565">
    <property type="entry name" value="Chaperone J-domain"/>
    <property type="match status" value="1"/>
</dbReference>
<dbReference type="Gene3D" id="1.25.40.10">
    <property type="entry name" value="Tetratricopeptide repeat domain"/>
    <property type="match status" value="1"/>
</dbReference>
<dbReference type="Gene3D" id="1.10.287.110">
    <property type="entry name" value="DnaJ domain"/>
    <property type="match status" value="1"/>
</dbReference>
<dbReference type="InterPro" id="IPR036869">
    <property type="entry name" value="J_dom_sf"/>
</dbReference>
<feature type="region of interest" description="Disordered" evidence="2">
    <location>
        <begin position="72"/>
        <end position="101"/>
    </location>
</feature>
<dbReference type="Pfam" id="PF13181">
    <property type="entry name" value="TPR_8"/>
    <property type="match status" value="1"/>
</dbReference>
<evidence type="ECO:0000256" key="1">
    <source>
        <dbReference type="PROSITE-ProRule" id="PRU00339"/>
    </source>
</evidence>
<proteinExistence type="predicted"/>
<dbReference type="PANTHER" id="PTHR24074">
    <property type="entry name" value="CO-CHAPERONE PROTEIN DJLA"/>
    <property type="match status" value="1"/>
</dbReference>
<evidence type="ECO:0000259" key="3">
    <source>
        <dbReference type="PROSITE" id="PS50076"/>
    </source>
</evidence>
<sequence length="218" mass="25039">MNIGDCYQILGLSSNATIAEVKNSYRRLARQYHPDVNPGNSRSQEQFIQINQAYQNLIHWLAQNSQQIAGIPAPQSAENSPTETRQKAAQPAASNPTPEVGAIHESPLQFQHHPNLSEFDKLLKQRAYVQLQQLLKYQRFARAIALVEGLVQRIPQDTEVRQWQAITYQRMGRYLIDMGDFEKAQIYLKKAIKTDPLNRSLLSEIQKEFWRLQTLVPS</sequence>
<keyword evidence="1" id="KW-0802">TPR repeat</keyword>
<dbReference type="InterPro" id="IPR001623">
    <property type="entry name" value="DnaJ_domain"/>
</dbReference>
<dbReference type="PROSITE" id="PS50005">
    <property type="entry name" value="TPR"/>
    <property type="match status" value="1"/>
</dbReference>
<feature type="repeat" description="TPR" evidence="1">
    <location>
        <begin position="165"/>
        <end position="198"/>
    </location>
</feature>
<evidence type="ECO:0000313" key="4">
    <source>
        <dbReference type="EMBL" id="XCM35840.1"/>
    </source>
</evidence>
<organism evidence="4">
    <name type="scientific">Planktothricoides raciborskii GIHE-MW2</name>
    <dbReference type="NCBI Taxonomy" id="2792601"/>
    <lineage>
        <taxon>Bacteria</taxon>
        <taxon>Bacillati</taxon>
        <taxon>Cyanobacteriota</taxon>
        <taxon>Cyanophyceae</taxon>
        <taxon>Oscillatoriophycideae</taxon>
        <taxon>Oscillatoriales</taxon>
        <taxon>Oscillatoriaceae</taxon>
        <taxon>Planktothricoides</taxon>
    </lineage>
</organism>
<dbReference type="EMBL" id="CP159837">
    <property type="protein sequence ID" value="XCM35840.1"/>
    <property type="molecule type" value="Genomic_DNA"/>
</dbReference>
<dbReference type="RefSeq" id="WP_190878885.1">
    <property type="nucleotide sequence ID" value="NZ_CP159837.1"/>
</dbReference>
<dbReference type="AlphaFoldDB" id="A0AAU8J9N7"/>
<feature type="domain" description="J" evidence="3">
    <location>
        <begin position="5"/>
        <end position="62"/>
    </location>
</feature>
<dbReference type="PROSITE" id="PS50076">
    <property type="entry name" value="DNAJ_2"/>
    <property type="match status" value="1"/>
</dbReference>
<name>A0AAU8J9N7_9CYAN</name>
<dbReference type="InterPro" id="IPR050817">
    <property type="entry name" value="DjlA_DnaK_co-chaperone"/>
</dbReference>
<dbReference type="PRINTS" id="PR00625">
    <property type="entry name" value="JDOMAIN"/>
</dbReference>
<accession>A0AAU8J9N7</accession>